<dbReference type="Proteomes" id="UP000315145">
    <property type="component" value="Unassembled WGS sequence"/>
</dbReference>
<evidence type="ECO:0000313" key="6">
    <source>
        <dbReference type="Proteomes" id="UP000322315"/>
    </source>
</evidence>
<dbReference type="SUPFAM" id="SSF53448">
    <property type="entry name" value="Nucleotide-diphospho-sugar transferases"/>
    <property type="match status" value="1"/>
</dbReference>
<dbReference type="RefSeq" id="WP_144117706.1">
    <property type="nucleotide sequence ID" value="NZ_JACHGE010000007.1"/>
</dbReference>
<dbReference type="Proteomes" id="UP000322315">
    <property type="component" value="Unassembled WGS sequence"/>
</dbReference>
<name>A0A5M7B4Q8_9FLAO</name>
<dbReference type="Gene3D" id="3.90.550.10">
    <property type="entry name" value="Spore Coat Polysaccharide Biosynthesis Protein SpsA, Chain A"/>
    <property type="match status" value="1"/>
</dbReference>
<accession>A0A5M7B4Q8</accession>
<feature type="domain" description="Glycosyltransferase 2-like" evidence="2">
    <location>
        <begin position="8"/>
        <end position="168"/>
    </location>
</feature>
<sequence>MALKKIIIYMPAFNEQDTIYKVLKSVPKMYDGFDEVELLVVNDGSIDKTEEEAINAGAKVISHNHNQGVGKAFQTAVNYALTHHAQVLVSIDADGQFDVNQIIEMITPITEKLADFCTGIRFQQGKPENMPKVKYWGNNLVSHIVSFVSKTKIQDASCGFRAYNRDCLYNLNLQGDFTYTHETILDLLHKNYKISQIPVIVSYFDGRISRVANNILKYGFKTSTIIFKCLKDYKPLQFFLYIALFIFGLAIFSGGFVLLHWINNNSITPYKSIGIISLALTGMSLLLTVYALMADMLGRIRDNQEKILYFQKKTYFENNK</sequence>
<reference evidence="4 5" key="2">
    <citation type="submission" date="2019-07" db="EMBL/GenBank/DDBJ databases">
        <title>Algibacter marinivivus sp. nov., isolated from the surface of a marine red alga.</title>
        <authorList>
            <person name="Zhong X."/>
            <person name="Xu W."/>
            <person name="Zhang Y."/>
            <person name="Zhang Q."/>
            <person name="Du Z."/>
        </authorList>
    </citation>
    <scope>NUCLEOTIDE SEQUENCE [LARGE SCALE GENOMIC DNA]</scope>
    <source>
        <strain evidence="4 5">RU-4-M-4</strain>
    </source>
</reference>
<evidence type="ECO:0000313" key="3">
    <source>
        <dbReference type="EMBL" id="KAA5822434.1"/>
    </source>
</evidence>
<evidence type="ECO:0000259" key="2">
    <source>
        <dbReference type="Pfam" id="PF00535"/>
    </source>
</evidence>
<feature type="transmembrane region" description="Helical" evidence="1">
    <location>
        <begin position="238"/>
        <end position="261"/>
    </location>
</feature>
<keyword evidence="3" id="KW-0808">Transferase</keyword>
<feature type="transmembrane region" description="Helical" evidence="1">
    <location>
        <begin position="273"/>
        <end position="293"/>
    </location>
</feature>
<gene>
    <name evidence="3" type="ORF">F2B50_14920</name>
    <name evidence="4" type="ORF">FPF71_14920</name>
</gene>
<keyword evidence="1" id="KW-1133">Transmembrane helix</keyword>
<reference evidence="3" key="3">
    <citation type="submission" date="2019-09" db="EMBL/GenBank/DDBJ databases">
        <authorList>
            <person name="Zhang D.-C."/>
        </authorList>
    </citation>
    <scope>NUCLEOTIDE SEQUENCE</scope>
    <source>
        <strain evidence="3">RU-4-M-4</strain>
    </source>
</reference>
<dbReference type="PANTHER" id="PTHR48090:SF6">
    <property type="entry name" value="SLR5056 PROTEIN"/>
    <property type="match status" value="1"/>
</dbReference>
<dbReference type="PANTHER" id="PTHR48090">
    <property type="entry name" value="UNDECAPRENYL-PHOSPHATE 4-DEOXY-4-FORMAMIDO-L-ARABINOSE TRANSFERASE-RELATED"/>
    <property type="match status" value="1"/>
</dbReference>
<organism evidence="3 6">
    <name type="scientific">Algibacter amylolyticus</name>
    <dbReference type="NCBI Taxonomy" id="1608400"/>
    <lineage>
        <taxon>Bacteria</taxon>
        <taxon>Pseudomonadati</taxon>
        <taxon>Bacteroidota</taxon>
        <taxon>Flavobacteriia</taxon>
        <taxon>Flavobacteriales</taxon>
        <taxon>Flavobacteriaceae</taxon>
        <taxon>Algibacter</taxon>
    </lineage>
</organism>
<dbReference type="InterPro" id="IPR001173">
    <property type="entry name" value="Glyco_trans_2-like"/>
</dbReference>
<dbReference type="OrthoDB" id="9810303at2"/>
<evidence type="ECO:0000313" key="5">
    <source>
        <dbReference type="Proteomes" id="UP000315145"/>
    </source>
</evidence>
<proteinExistence type="predicted"/>
<dbReference type="InterPro" id="IPR029044">
    <property type="entry name" value="Nucleotide-diphossugar_trans"/>
</dbReference>
<dbReference type="CDD" id="cd04179">
    <property type="entry name" value="DPM_DPG-synthase_like"/>
    <property type="match status" value="1"/>
</dbReference>
<dbReference type="InterPro" id="IPR050256">
    <property type="entry name" value="Glycosyltransferase_2"/>
</dbReference>
<evidence type="ECO:0000313" key="4">
    <source>
        <dbReference type="EMBL" id="TSJ73584.1"/>
    </source>
</evidence>
<dbReference type="Pfam" id="PF00535">
    <property type="entry name" value="Glycos_transf_2"/>
    <property type="match status" value="1"/>
</dbReference>
<keyword evidence="5" id="KW-1185">Reference proteome</keyword>
<comment type="caution">
    <text evidence="3">The sequence shown here is derived from an EMBL/GenBank/DDBJ whole genome shotgun (WGS) entry which is preliminary data.</text>
</comment>
<keyword evidence="1" id="KW-0472">Membrane</keyword>
<reference evidence="3 6" key="1">
    <citation type="journal article" date="2015" name="Int. J. Syst. Evol. Microbiol.">
        <title>Algibacter amylolyticus sp. nov., isolated from intertidal sediment.</title>
        <authorList>
            <person name="Zhang D.C."/>
            <person name="Wu J."/>
            <person name="Neuner K."/>
            <person name="Yao J."/>
            <person name="Margesin R."/>
        </authorList>
    </citation>
    <scope>NUCLEOTIDE SEQUENCE [LARGE SCALE GENOMIC DNA]</scope>
    <source>
        <strain evidence="3 6">RU-4-M-4</strain>
    </source>
</reference>
<dbReference type="GO" id="GO:0016740">
    <property type="term" value="F:transferase activity"/>
    <property type="evidence" value="ECO:0007669"/>
    <property type="project" value="UniProtKB-KW"/>
</dbReference>
<keyword evidence="1" id="KW-0812">Transmembrane</keyword>
<protein>
    <submittedName>
        <fullName evidence="3">Glycosyltransferase family 2 protein</fullName>
    </submittedName>
</protein>
<dbReference type="EMBL" id="VWRS01000009">
    <property type="protein sequence ID" value="KAA5822434.1"/>
    <property type="molecule type" value="Genomic_DNA"/>
</dbReference>
<dbReference type="EMBL" id="VMBF01000009">
    <property type="protein sequence ID" value="TSJ73584.1"/>
    <property type="molecule type" value="Genomic_DNA"/>
</dbReference>
<dbReference type="AlphaFoldDB" id="A0A5M7B4Q8"/>
<evidence type="ECO:0000256" key="1">
    <source>
        <dbReference type="SAM" id="Phobius"/>
    </source>
</evidence>